<evidence type="ECO:0000313" key="2">
    <source>
        <dbReference type="EMBL" id="RAR46526.1"/>
    </source>
</evidence>
<comment type="caution">
    <text evidence="2">The sequence shown here is derived from an EMBL/GenBank/DDBJ whole genome shotgun (WGS) entry which is preliminary data.</text>
</comment>
<proteinExistence type="predicted"/>
<organism evidence="2 3">
    <name type="scientific">Flavobacterium lacus</name>
    <dbReference type="NCBI Taxonomy" id="1353778"/>
    <lineage>
        <taxon>Bacteria</taxon>
        <taxon>Pseudomonadati</taxon>
        <taxon>Bacteroidota</taxon>
        <taxon>Flavobacteriia</taxon>
        <taxon>Flavobacteriales</taxon>
        <taxon>Flavobacteriaceae</taxon>
        <taxon>Flavobacterium</taxon>
    </lineage>
</organism>
<gene>
    <name evidence="2" type="ORF">B0I10_11721</name>
</gene>
<feature type="transmembrane region" description="Helical" evidence="1">
    <location>
        <begin position="41"/>
        <end position="67"/>
    </location>
</feature>
<name>A0A328WN28_9FLAO</name>
<feature type="transmembrane region" description="Helical" evidence="1">
    <location>
        <begin position="73"/>
        <end position="94"/>
    </location>
</feature>
<dbReference type="Proteomes" id="UP000249518">
    <property type="component" value="Unassembled WGS sequence"/>
</dbReference>
<dbReference type="AlphaFoldDB" id="A0A328WN28"/>
<sequence>MENIATNLGKLYDKAEQYSRTSLELIKLNAIDKSSDVISSLAVVLTLTLVVAIFTLFINIGLALLIGKILANYAIGFFIVSGFYVFVGILIYVFRKSLIKVPIDNIVVGKLLKTKDENFYEETINNSNG</sequence>
<dbReference type="EMBL" id="QLSV01000017">
    <property type="protein sequence ID" value="RAR46526.1"/>
    <property type="molecule type" value="Genomic_DNA"/>
</dbReference>
<keyword evidence="3" id="KW-1185">Reference proteome</keyword>
<reference evidence="2 3" key="1">
    <citation type="submission" date="2018-06" db="EMBL/GenBank/DDBJ databases">
        <title>Genomic Encyclopedia of Type Strains, Phase III (KMG-III): the genomes of soil and plant-associated and newly described type strains.</title>
        <authorList>
            <person name="Whitman W."/>
        </authorList>
    </citation>
    <scope>NUCLEOTIDE SEQUENCE [LARGE SCALE GENOMIC DNA]</scope>
    <source>
        <strain evidence="2 3">CGMCC 1.12504</strain>
    </source>
</reference>
<protein>
    <submittedName>
        <fullName evidence="2">Uncharacterized protein</fullName>
    </submittedName>
</protein>
<keyword evidence="1" id="KW-0812">Transmembrane</keyword>
<evidence type="ECO:0000256" key="1">
    <source>
        <dbReference type="SAM" id="Phobius"/>
    </source>
</evidence>
<keyword evidence="1" id="KW-0472">Membrane</keyword>
<dbReference type="OrthoDB" id="678770at2"/>
<accession>A0A328WN28</accession>
<keyword evidence="1" id="KW-1133">Transmembrane helix</keyword>
<evidence type="ECO:0000313" key="3">
    <source>
        <dbReference type="Proteomes" id="UP000249518"/>
    </source>
</evidence>
<dbReference type="RefSeq" id="WP_112087205.1">
    <property type="nucleotide sequence ID" value="NZ_QLSV01000017.1"/>
</dbReference>